<feature type="site" description="Substrate discrimination" evidence="2">
    <location>
        <position position="14"/>
    </location>
</feature>
<accession>A0ABT2LXJ3</accession>
<dbReference type="Gene3D" id="3.30.1490.100">
    <property type="entry name" value="DNA polymerase, Y-family, little finger domain"/>
    <property type="match status" value="1"/>
</dbReference>
<dbReference type="InterPro" id="IPR001126">
    <property type="entry name" value="UmuC"/>
</dbReference>
<dbReference type="Pfam" id="PF00817">
    <property type="entry name" value="IMS"/>
    <property type="match status" value="1"/>
</dbReference>
<comment type="cofactor">
    <cofactor evidence="2">
        <name>Mg(2+)</name>
        <dbReference type="ChEBI" id="CHEBI:18420"/>
    </cofactor>
    <text evidence="2">Binds 2 magnesium ions per subunit.</text>
</comment>
<dbReference type="Gene3D" id="1.10.150.20">
    <property type="entry name" value="5' to 3' exonuclease, C-terminal subdomain"/>
    <property type="match status" value="1"/>
</dbReference>
<evidence type="ECO:0000313" key="5">
    <source>
        <dbReference type="Proteomes" id="UP001431199"/>
    </source>
</evidence>
<organism evidence="4 5">
    <name type="scientific">Eubacterium album</name>
    <dbReference type="NCBI Taxonomy" id="2978477"/>
    <lineage>
        <taxon>Bacteria</taxon>
        <taxon>Bacillati</taxon>
        <taxon>Bacillota</taxon>
        <taxon>Clostridia</taxon>
        <taxon>Eubacteriales</taxon>
        <taxon>Eubacteriaceae</taxon>
        <taxon>Eubacterium</taxon>
    </lineage>
</organism>
<comment type="caution">
    <text evidence="4">The sequence shown here is derived from an EMBL/GenBank/DDBJ whole genome shotgun (WGS) entry which is preliminary data.</text>
</comment>
<dbReference type="EMBL" id="JAODBU010000003">
    <property type="protein sequence ID" value="MCT7398020.1"/>
    <property type="molecule type" value="Genomic_DNA"/>
</dbReference>
<keyword evidence="2" id="KW-0808">Transferase</keyword>
<dbReference type="Pfam" id="PF11799">
    <property type="entry name" value="IMS_C"/>
    <property type="match status" value="1"/>
</dbReference>
<feature type="domain" description="UmuC" evidence="3">
    <location>
        <begin position="5"/>
        <end position="193"/>
    </location>
</feature>
<dbReference type="CDD" id="cd03586">
    <property type="entry name" value="PolY_Pol_IV_kappa"/>
    <property type="match status" value="1"/>
</dbReference>
<keyword evidence="2" id="KW-0515">Mutator protein</keyword>
<protein>
    <recommendedName>
        <fullName evidence="2">DNA polymerase IV</fullName>
        <shortName evidence="2">Pol IV</shortName>
        <ecNumber evidence="2">2.7.7.7</ecNumber>
    </recommendedName>
</protein>
<name>A0ABT2LXJ3_9FIRM</name>
<dbReference type="EC" id="2.7.7.7" evidence="2"/>
<keyword evidence="2" id="KW-0460">Magnesium</keyword>
<dbReference type="PANTHER" id="PTHR11076:SF33">
    <property type="entry name" value="DNA POLYMERASE KAPPA"/>
    <property type="match status" value="1"/>
</dbReference>
<dbReference type="Gene3D" id="3.40.1170.60">
    <property type="match status" value="1"/>
</dbReference>
<dbReference type="RefSeq" id="WP_260978345.1">
    <property type="nucleotide sequence ID" value="NZ_JAODBU010000003.1"/>
</dbReference>
<comment type="subcellular location">
    <subcellularLocation>
        <location evidence="2">Cytoplasm</location>
    </subcellularLocation>
</comment>
<keyword evidence="2" id="KW-0479">Metal-binding</keyword>
<keyword evidence="2" id="KW-0548">Nucleotidyltransferase</keyword>
<evidence type="ECO:0000313" key="4">
    <source>
        <dbReference type="EMBL" id="MCT7398020.1"/>
    </source>
</evidence>
<keyword evidence="2" id="KW-0239">DNA-directed DNA polymerase</keyword>
<feature type="binding site" evidence="2">
    <location>
        <position position="111"/>
    </location>
    <ligand>
        <name>Mg(2+)</name>
        <dbReference type="ChEBI" id="CHEBI:18420"/>
    </ligand>
</feature>
<keyword evidence="2" id="KW-0963">Cytoplasm</keyword>
<feature type="binding site" evidence="2">
    <location>
        <position position="9"/>
    </location>
    <ligand>
        <name>Mg(2+)</name>
        <dbReference type="ChEBI" id="CHEBI:18420"/>
    </ligand>
</feature>
<dbReference type="InterPro" id="IPR043502">
    <property type="entry name" value="DNA/RNA_pol_sf"/>
</dbReference>
<keyword evidence="2" id="KW-0234">DNA repair</keyword>
<keyword evidence="2" id="KW-0235">DNA replication</keyword>
<evidence type="ECO:0000259" key="3">
    <source>
        <dbReference type="PROSITE" id="PS50173"/>
    </source>
</evidence>
<sequence>MEQIIFHIDVNSAFLSWTAVKLLKEGNDVDVRTIPAIIGGDREKRHGIVLAKSISAQKYGIKTGEPVADALKKCPDIMIIPPEHEYYREQSRKFISILKEYTSDIEQVSVDECYFDYTGIQNKFSSYMSAAEVIKNRIQNELGFTVNIGISSKKVLAKMASDFEKPNKIHTLFPEEIKTKMWPLPVGELFMAGKSSVEVLNKLGIHTIGQLANTPVNIVESHLKKHGKILWEYANGIDDSKVNATKEDFKGIGNSTTLPTDLDKIDDINLVLLQLAVKVSGRLRESGQKAKTIAIEIKYNDFSKMSHQTSLYNATNVENEIYENAKQLFKDIWTGKPVRLLGIRTANLVGEDEPEQMSIFELMNEKQSQKVQPSREKMKKLDKALDAIKEKYGEDAVSRASLLNKDKIKKH</sequence>
<dbReference type="InterPro" id="IPR017961">
    <property type="entry name" value="DNA_pol_Y-fam_little_finger"/>
</dbReference>
<dbReference type="InterPro" id="IPR043128">
    <property type="entry name" value="Rev_trsase/Diguanyl_cyclase"/>
</dbReference>
<dbReference type="InterPro" id="IPR050116">
    <property type="entry name" value="DNA_polymerase-Y"/>
</dbReference>
<evidence type="ECO:0000256" key="2">
    <source>
        <dbReference type="HAMAP-Rule" id="MF_01113"/>
    </source>
</evidence>
<dbReference type="PANTHER" id="PTHR11076">
    <property type="entry name" value="DNA REPAIR POLYMERASE UMUC / TRANSFERASE FAMILY MEMBER"/>
    <property type="match status" value="1"/>
</dbReference>
<dbReference type="Proteomes" id="UP001431199">
    <property type="component" value="Unassembled WGS sequence"/>
</dbReference>
<dbReference type="InterPro" id="IPR022880">
    <property type="entry name" value="DNApol_IV"/>
</dbReference>
<comment type="similarity">
    <text evidence="1 2">Belongs to the DNA polymerase type-Y family.</text>
</comment>
<feature type="active site" evidence="2">
    <location>
        <position position="112"/>
    </location>
</feature>
<reference evidence="4" key="1">
    <citation type="submission" date="2022-09" db="EMBL/GenBank/DDBJ databases">
        <title>Eubacterium sp. LFL-14 isolated from human feces.</title>
        <authorList>
            <person name="Liu F."/>
        </authorList>
    </citation>
    <scope>NUCLEOTIDE SEQUENCE</scope>
    <source>
        <strain evidence="4">LFL-14</strain>
    </source>
</reference>
<keyword evidence="5" id="KW-1185">Reference proteome</keyword>
<proteinExistence type="inferred from homology"/>
<dbReference type="SUPFAM" id="SSF56672">
    <property type="entry name" value="DNA/RNA polymerases"/>
    <property type="match status" value="1"/>
</dbReference>
<dbReference type="InterPro" id="IPR036775">
    <property type="entry name" value="DNA_pol_Y-fam_lit_finger_sf"/>
</dbReference>
<dbReference type="Gene3D" id="3.30.70.270">
    <property type="match status" value="1"/>
</dbReference>
<dbReference type="SUPFAM" id="SSF100879">
    <property type="entry name" value="Lesion bypass DNA polymerase (Y-family), little finger domain"/>
    <property type="match status" value="1"/>
</dbReference>
<comment type="catalytic activity">
    <reaction evidence="2">
        <text>DNA(n) + a 2'-deoxyribonucleoside 5'-triphosphate = DNA(n+1) + diphosphate</text>
        <dbReference type="Rhea" id="RHEA:22508"/>
        <dbReference type="Rhea" id="RHEA-COMP:17339"/>
        <dbReference type="Rhea" id="RHEA-COMP:17340"/>
        <dbReference type="ChEBI" id="CHEBI:33019"/>
        <dbReference type="ChEBI" id="CHEBI:61560"/>
        <dbReference type="ChEBI" id="CHEBI:173112"/>
        <dbReference type="EC" id="2.7.7.7"/>
    </reaction>
</comment>
<keyword evidence="2" id="KW-0238">DNA-binding</keyword>
<keyword evidence="2" id="KW-0227">DNA damage</keyword>
<comment type="subunit">
    <text evidence="2">Monomer.</text>
</comment>
<gene>
    <name evidence="2" type="primary">dinB</name>
    <name evidence="4" type="ORF">N5B56_02810</name>
</gene>
<dbReference type="PROSITE" id="PS50173">
    <property type="entry name" value="UMUC"/>
    <property type="match status" value="1"/>
</dbReference>
<comment type="function">
    <text evidence="2">Poorly processive, error-prone DNA polymerase involved in untargeted mutagenesis. Copies undamaged DNA at stalled replication forks, which arise in vivo from mismatched or misaligned primer ends. These misaligned primers can be extended by PolIV. Exhibits no 3'-5' exonuclease (proofreading) activity. May be involved in translesional synthesis, in conjunction with the beta clamp from PolIII.</text>
</comment>
<dbReference type="HAMAP" id="MF_01113">
    <property type="entry name" value="DNApol_IV"/>
    <property type="match status" value="1"/>
</dbReference>
<evidence type="ECO:0000256" key="1">
    <source>
        <dbReference type="ARBA" id="ARBA00010945"/>
    </source>
</evidence>